<dbReference type="Gene3D" id="3.40.630.30">
    <property type="match status" value="1"/>
</dbReference>
<accession>A0ABU3NQB5</accession>
<comment type="caution">
    <text evidence="2">The sequence shown here is derived from an EMBL/GenBank/DDBJ whole genome shotgun (WGS) entry which is preliminary data.</text>
</comment>
<reference evidence="2 3" key="1">
    <citation type="submission" date="2023-07" db="EMBL/GenBank/DDBJ databases">
        <title>Novel species of Thermanaerothrix with wide hydrolytic capabilities.</title>
        <authorList>
            <person name="Zayulina K.S."/>
            <person name="Podosokorskaya O.A."/>
            <person name="Elcheninov A.G."/>
        </authorList>
    </citation>
    <scope>NUCLEOTIDE SEQUENCE [LARGE SCALE GENOMIC DNA]</scope>
    <source>
        <strain evidence="2 3">4228-RoL</strain>
    </source>
</reference>
<evidence type="ECO:0000313" key="3">
    <source>
        <dbReference type="Proteomes" id="UP001254165"/>
    </source>
</evidence>
<name>A0ABU3NQB5_9CHLR</name>
<keyword evidence="3" id="KW-1185">Reference proteome</keyword>
<evidence type="ECO:0000313" key="2">
    <source>
        <dbReference type="EMBL" id="MDT8898989.1"/>
    </source>
</evidence>
<keyword evidence="2" id="KW-0012">Acyltransferase</keyword>
<dbReference type="GO" id="GO:0016746">
    <property type="term" value="F:acyltransferase activity"/>
    <property type="evidence" value="ECO:0007669"/>
    <property type="project" value="UniProtKB-KW"/>
</dbReference>
<dbReference type="EMBL" id="JAUHMF010000002">
    <property type="protein sequence ID" value="MDT8898989.1"/>
    <property type="molecule type" value="Genomic_DNA"/>
</dbReference>
<dbReference type="InterPro" id="IPR038740">
    <property type="entry name" value="BioF2-like_GNAT_dom"/>
</dbReference>
<dbReference type="SUPFAM" id="SSF55729">
    <property type="entry name" value="Acyl-CoA N-acyltransferases (Nat)"/>
    <property type="match status" value="1"/>
</dbReference>
<feature type="domain" description="BioF2-like acetyltransferase" evidence="1">
    <location>
        <begin position="177"/>
        <end position="318"/>
    </location>
</feature>
<dbReference type="EC" id="2.3.1.-" evidence="2"/>
<evidence type="ECO:0000259" key="1">
    <source>
        <dbReference type="Pfam" id="PF13480"/>
    </source>
</evidence>
<proteinExistence type="predicted"/>
<dbReference type="RefSeq" id="WP_315625665.1">
    <property type="nucleotide sequence ID" value="NZ_JAUHMF010000002.1"/>
</dbReference>
<sequence length="352" mass="40643">MKWTLHTEFPYHLKEAWNALLDEAITNVPFLRYEYLEAWWETRGGGEWPQAQLTLITAHEGDRLVGIAPLFFTPNHHGRPALLFLGSIEISDYLDFIVRPADLDRFGRGLWSFLGRGVTWEWQALDLYNLIETSPTLTMLAALASEYSLSFQVEHLQPSPYVPLPGDWEAYLASLDKKQRHEIRRKLRRAEGHTSMVCWYCAQDNVEAEVDAFLDLMAQDKDKAAFLTPLMRQTLRRIALAAAAHGYLQLAFLDVEGEKAAAYFNFDYGNRIYVYNTGFNRRFNEISPGWVLLSYLLQWANHQRRLEFDFMRGDEDYKYRFGAINRYVVRATLLRQPLTASVSGAGSIAVQE</sequence>
<gene>
    <name evidence="2" type="ORF">QYE77_12010</name>
</gene>
<organism evidence="2 3">
    <name type="scientific">Thermanaerothrix solaris</name>
    <dbReference type="NCBI Taxonomy" id="3058434"/>
    <lineage>
        <taxon>Bacteria</taxon>
        <taxon>Bacillati</taxon>
        <taxon>Chloroflexota</taxon>
        <taxon>Anaerolineae</taxon>
        <taxon>Anaerolineales</taxon>
        <taxon>Anaerolineaceae</taxon>
        <taxon>Thermanaerothrix</taxon>
    </lineage>
</organism>
<dbReference type="Pfam" id="PF13480">
    <property type="entry name" value="Acetyltransf_6"/>
    <property type="match status" value="1"/>
</dbReference>
<protein>
    <submittedName>
        <fullName evidence="2">GNAT family N-acetyltransferase</fullName>
        <ecNumber evidence="2">2.3.1.-</ecNumber>
    </submittedName>
</protein>
<dbReference type="InterPro" id="IPR016181">
    <property type="entry name" value="Acyl_CoA_acyltransferase"/>
</dbReference>
<keyword evidence="2" id="KW-0808">Transferase</keyword>
<dbReference type="Proteomes" id="UP001254165">
    <property type="component" value="Unassembled WGS sequence"/>
</dbReference>